<dbReference type="Proteomes" id="UP000245764">
    <property type="component" value="Chromosome 4"/>
</dbReference>
<evidence type="ECO:0000256" key="5">
    <source>
        <dbReference type="ARBA" id="ARBA00022664"/>
    </source>
</evidence>
<feature type="compositionally biased region" description="Acidic residues" evidence="9">
    <location>
        <begin position="267"/>
        <end position="282"/>
    </location>
</feature>
<evidence type="ECO:0000256" key="7">
    <source>
        <dbReference type="ARBA" id="ARBA00023242"/>
    </source>
</evidence>
<evidence type="ECO:0000256" key="9">
    <source>
        <dbReference type="SAM" id="MobiDB-lite"/>
    </source>
</evidence>
<organism evidence="12 13">
    <name type="scientific">Zymoseptoria tritici ST99CH_1E4</name>
    <dbReference type="NCBI Taxonomy" id="1276532"/>
    <lineage>
        <taxon>Eukaryota</taxon>
        <taxon>Fungi</taxon>
        <taxon>Dikarya</taxon>
        <taxon>Ascomycota</taxon>
        <taxon>Pezizomycotina</taxon>
        <taxon>Dothideomycetes</taxon>
        <taxon>Dothideomycetidae</taxon>
        <taxon>Mycosphaerellales</taxon>
        <taxon>Mycosphaerellaceae</taxon>
        <taxon>Zymoseptoria</taxon>
    </lineage>
</organism>
<dbReference type="SUPFAM" id="SSF49764">
    <property type="entry name" value="HSP20-like chaperones"/>
    <property type="match status" value="1"/>
</dbReference>
<evidence type="ECO:0000256" key="4">
    <source>
        <dbReference type="ARBA" id="ARBA00022490"/>
    </source>
</evidence>
<dbReference type="GO" id="GO:0008380">
    <property type="term" value="P:RNA splicing"/>
    <property type="evidence" value="ECO:0007669"/>
    <property type="project" value="UniProtKB-KW"/>
</dbReference>
<comment type="subcellular location">
    <subcellularLocation>
        <location evidence="2">Cytoplasm</location>
    </subcellularLocation>
    <subcellularLocation>
        <location evidence="1">Nucleus</location>
    </subcellularLocation>
</comment>
<dbReference type="GO" id="GO:0005634">
    <property type="term" value="C:nucleus"/>
    <property type="evidence" value="ECO:0007669"/>
    <property type="project" value="UniProtKB-SubCell"/>
</dbReference>
<feature type="region of interest" description="Disordered" evidence="9">
    <location>
        <begin position="99"/>
        <end position="134"/>
    </location>
</feature>
<evidence type="ECO:0000259" key="10">
    <source>
        <dbReference type="Pfam" id="PF13019"/>
    </source>
</evidence>
<reference evidence="13" key="1">
    <citation type="submission" date="2017-05" db="EMBL/GenBank/DDBJ databases">
        <authorList>
            <person name="Song R."/>
            <person name="Chenine A.L."/>
            <person name="Ruprecht R.M."/>
        </authorList>
    </citation>
    <scope>NUCLEOTIDE SEQUENCE [LARGE SCALE GENOMIC DNA]</scope>
</reference>
<dbReference type="Pfam" id="PF13019">
    <property type="entry name" value="Sde2_N_Ubi_yeast"/>
    <property type="match status" value="1"/>
</dbReference>
<keyword evidence="6" id="KW-0508">mRNA splicing</keyword>
<feature type="compositionally biased region" description="Basic and acidic residues" evidence="9">
    <location>
        <begin position="196"/>
        <end position="219"/>
    </location>
</feature>
<gene>
    <name evidence="12" type="ORF">ZT1E4_G4885</name>
</gene>
<evidence type="ECO:0000259" key="11">
    <source>
        <dbReference type="Pfam" id="PF22782"/>
    </source>
</evidence>
<dbReference type="GO" id="GO:0005737">
    <property type="term" value="C:cytoplasm"/>
    <property type="evidence" value="ECO:0007669"/>
    <property type="project" value="UniProtKB-SubCell"/>
</dbReference>
<dbReference type="GO" id="GO:0006397">
    <property type="term" value="P:mRNA processing"/>
    <property type="evidence" value="ECO:0007669"/>
    <property type="project" value="UniProtKB-KW"/>
</dbReference>
<keyword evidence="8" id="KW-0131">Cell cycle</keyword>
<dbReference type="InterPro" id="IPR053822">
    <property type="entry name" value="SDE2-like_dom"/>
</dbReference>
<dbReference type="EMBL" id="LT854256">
    <property type="protein sequence ID" value="SMR50667.1"/>
    <property type="molecule type" value="Genomic_DNA"/>
</dbReference>
<name>A0A2H1GAS8_ZYMTR</name>
<dbReference type="Pfam" id="PF22782">
    <property type="entry name" value="SDE2"/>
    <property type="match status" value="1"/>
</dbReference>
<dbReference type="InterPro" id="IPR024974">
    <property type="entry name" value="Sde2_N"/>
</dbReference>
<evidence type="ECO:0000256" key="8">
    <source>
        <dbReference type="ARBA" id="ARBA00023306"/>
    </source>
</evidence>
<dbReference type="InterPro" id="IPR008978">
    <property type="entry name" value="HSP20-like_chaperone"/>
</dbReference>
<evidence type="ECO:0000313" key="12">
    <source>
        <dbReference type="EMBL" id="SMR50667.1"/>
    </source>
</evidence>
<dbReference type="AlphaFoldDB" id="A0A2H1GAS8"/>
<accession>A0A2H1GAS8</accession>
<feature type="domain" description="Sde2 ubiquitin" evidence="10">
    <location>
        <begin position="10"/>
        <end position="93"/>
    </location>
</feature>
<evidence type="ECO:0000256" key="1">
    <source>
        <dbReference type="ARBA" id="ARBA00004123"/>
    </source>
</evidence>
<keyword evidence="5" id="KW-0507">mRNA processing</keyword>
<feature type="domain" description="SDE2-like" evidence="11">
    <location>
        <begin position="94"/>
        <end position="210"/>
    </location>
</feature>
<evidence type="ECO:0000256" key="2">
    <source>
        <dbReference type="ARBA" id="ARBA00004496"/>
    </source>
</evidence>
<feature type="region of interest" description="Disordered" evidence="9">
    <location>
        <begin position="195"/>
        <end position="313"/>
    </location>
</feature>
<evidence type="ECO:0000256" key="3">
    <source>
        <dbReference type="ARBA" id="ARBA00008726"/>
    </source>
</evidence>
<evidence type="ECO:0000256" key="6">
    <source>
        <dbReference type="ARBA" id="ARBA00023187"/>
    </source>
</evidence>
<dbReference type="InterPro" id="IPR051421">
    <property type="entry name" value="RNA_Proc_DNA_Dmg_Regulator"/>
</dbReference>
<feature type="compositionally biased region" description="Acidic residues" evidence="9">
    <location>
        <begin position="227"/>
        <end position="243"/>
    </location>
</feature>
<keyword evidence="7" id="KW-0539">Nucleus</keyword>
<sequence>MADTHSDRTINVLLATFAGLGLPRTLSLPTKASSSIGDVYTSVLDRLPHLDDSLIISTVSNKQLSPSNDAPITTLLSSSDDSLLSLRLSRRLCGGKGGFGSQLRAAGGRMSSRKNRDRNQNPNGSNRNLDGRRLRTVDEAKRLAEYLAIKPEMEKREKDERKKRWEAVVEAAERKEEEIRSGKAGANSGRLNAEYVESKELAEEKTREAVLKAMRELQNEGRTGSESSEDVEEGSDEEDDDGGESSGSSENVAAEGSAHAGRTFFGWDDEDEDDSEDDEEETEIAKASQSEPAYNGKGVPTSLTRSESSPMEEDAGYKWPSSLLVGLFLQSIYKATQTKHLALRLIARHTKYNIINTDHAMALVYNYAPPTLVVDHPHDRLHQHNSFLGVLARRNADPKAHPNYADMDILDTEDLYRIDIEVPGVHDPSSIKLQWENWRFLVVSGETKRSWEIVDNGENEMQEQRVPDDQSDVLNGDLHRMPAKTGLAKAVGEDKNALHRSHAHIHDRDGTQAGVYSIYPRLPVEERRIGSFRREIHFDVDVEYGEVEGEAAGWASDGRVAEKALRVLEGQGRGQGRDGIGWGLDWRKQRSQ</sequence>
<evidence type="ECO:0000313" key="13">
    <source>
        <dbReference type="Proteomes" id="UP000245764"/>
    </source>
</evidence>
<dbReference type="Gene3D" id="2.60.40.790">
    <property type="match status" value="1"/>
</dbReference>
<keyword evidence="4" id="KW-0963">Cytoplasm</keyword>
<proteinExistence type="inferred from homology"/>
<dbReference type="PANTHER" id="PTHR12786">
    <property type="entry name" value="SPLICING FACTOR SF3A-RELATED"/>
    <property type="match status" value="1"/>
</dbReference>
<dbReference type="PANTHER" id="PTHR12786:SF1">
    <property type="entry name" value="SPLICING REGULATOR SDE2"/>
    <property type="match status" value="1"/>
</dbReference>
<protein>
    <submittedName>
        <fullName evidence="12">Uncharacterized protein</fullName>
    </submittedName>
</protein>
<comment type="similarity">
    <text evidence="3">Belongs to the SDE2 family.</text>
</comment>